<keyword evidence="2" id="KW-1185">Reference proteome</keyword>
<geneLocation type="plasmid" evidence="1 2">
    <name>pAZOPL1</name>
</geneLocation>
<dbReference type="RefSeq" id="WP_119851399.1">
    <property type="nucleotide sequence ID" value="NZ_CP032413.1"/>
</dbReference>
<organism evidence="1 2">
    <name type="scientific">Paenibacillus lautus</name>
    <name type="common">Bacillus lautus</name>
    <dbReference type="NCBI Taxonomy" id="1401"/>
    <lineage>
        <taxon>Bacteria</taxon>
        <taxon>Bacillati</taxon>
        <taxon>Bacillota</taxon>
        <taxon>Bacilli</taxon>
        <taxon>Bacillales</taxon>
        <taxon>Paenibacillaceae</taxon>
        <taxon>Paenibacillus</taxon>
    </lineage>
</organism>
<dbReference type="EMBL" id="CP032413">
    <property type="protein sequence ID" value="AYB48038.1"/>
    <property type="molecule type" value="Genomic_DNA"/>
</dbReference>
<evidence type="ECO:0000313" key="2">
    <source>
        <dbReference type="Proteomes" id="UP000266552"/>
    </source>
</evidence>
<reference evidence="1 2" key="1">
    <citation type="submission" date="2018-09" db="EMBL/GenBank/DDBJ databases">
        <title>Genome Sequence of Paenibacillus lautus Strain E7593-69, Azo Dye-Degrading Bacteria, Isolated from Commercial Tattoo Inks.</title>
        <authorList>
            <person name="Nho S.W."/>
            <person name="Kim S.-J."/>
            <person name="Kweon O."/>
            <person name="Cerniglia C.E."/>
        </authorList>
    </citation>
    <scope>NUCLEOTIDE SEQUENCE [LARGE SCALE GENOMIC DNA]</scope>
    <source>
        <strain evidence="1 2">E7593-69</strain>
        <plasmid evidence="1 2">pAZOPL1</plasmid>
    </source>
</reference>
<protein>
    <submittedName>
        <fullName evidence="1">Uncharacterized protein</fullName>
    </submittedName>
</protein>
<dbReference type="KEGG" id="plw:D5F53_32445"/>
<evidence type="ECO:0000313" key="1">
    <source>
        <dbReference type="EMBL" id="AYB48038.1"/>
    </source>
</evidence>
<keyword evidence="1" id="KW-0614">Plasmid</keyword>
<accession>A0A385TYJ9</accession>
<proteinExistence type="predicted"/>
<sequence>MFDEHLIKELEFVLTHPHCNVEKIESFYNNCLMMNESVPVYAFVKTVNMINPQLLEEWSNKNPMVRVAAKELGVKAETSNIRTSNFSIQISIDLSGHLPKGGLYKVVWSSELEEGLFNQMFKRRAIHVIDRKRREVELIGFRFLTDRNCTLYLKVKEESA</sequence>
<dbReference type="AlphaFoldDB" id="A0A385TYJ9"/>
<dbReference type="Proteomes" id="UP000266552">
    <property type="component" value="Plasmid pAZOPL1"/>
</dbReference>
<name>A0A385TYJ9_PAELA</name>
<gene>
    <name evidence="1" type="ORF">D5F53_32445</name>
</gene>